<keyword evidence="3" id="KW-0413">Isomerase</keyword>
<evidence type="ECO:0000313" key="3">
    <source>
        <dbReference type="EMBL" id="MBB4105007.1"/>
    </source>
</evidence>
<dbReference type="PANTHER" id="PTHR43574">
    <property type="entry name" value="EPIMERASE-RELATED"/>
    <property type="match status" value="1"/>
</dbReference>
<dbReference type="EMBL" id="JACIDU010000016">
    <property type="protein sequence ID" value="MBB4105007.1"/>
    <property type="molecule type" value="Genomic_DNA"/>
</dbReference>
<accession>A0A7W6P2M5</accession>
<dbReference type="PRINTS" id="PR01713">
    <property type="entry name" value="NUCEPIMERASE"/>
</dbReference>
<sequence length="352" mass="38942">MRYFITGSAGFIGFHLALRLLRNGHAVTGYDGFTPYYDVALKEKRHEILAQFEAFRPVVGMLEDEAGLERAAALNPPDVIVHLAAQAGVRYSLENPGAYVSSNLVGSWTVLELARRIRPRHLLLASSSSIYGAGDKVPFAERDMADEPLTLYAASKKGMELMAHSYAHLHRIPTTAFRFFTVYGPWGRPDMALFKFTEALLEGRPIDIYGQGRMSRDFTYVDDLIEAIVRLADIPPAEANRVHANGVVDTLSTHAPFRSVNIGGGNPVELIRFVETIETATGREAIRNYLPMQKGDVPRTFASPDLLRALTGFTPAIPVEEGVRAFVSWYVNWRHERAVRLPGGDRVSGVGS</sequence>
<dbReference type="RefSeq" id="WP_183794084.1">
    <property type="nucleotide sequence ID" value="NZ_JACIDU010000016.1"/>
</dbReference>
<gene>
    <name evidence="3" type="ORF">GGQ66_003590</name>
</gene>
<dbReference type="Proteomes" id="UP000584824">
    <property type="component" value="Unassembled WGS sequence"/>
</dbReference>
<evidence type="ECO:0000259" key="2">
    <source>
        <dbReference type="Pfam" id="PF01370"/>
    </source>
</evidence>
<proteinExistence type="predicted"/>
<evidence type="ECO:0000313" key="4">
    <source>
        <dbReference type="Proteomes" id="UP000584824"/>
    </source>
</evidence>
<feature type="domain" description="NAD-dependent epimerase/dehydratase" evidence="2">
    <location>
        <begin position="4"/>
        <end position="234"/>
    </location>
</feature>
<keyword evidence="1" id="KW-0520">NAD</keyword>
<dbReference type="GO" id="GO:0050378">
    <property type="term" value="F:UDP-glucuronate 4-epimerase activity"/>
    <property type="evidence" value="ECO:0007669"/>
    <property type="project" value="UniProtKB-EC"/>
</dbReference>
<comment type="caution">
    <text evidence="3">The sequence shown here is derived from an EMBL/GenBank/DDBJ whole genome shotgun (WGS) entry which is preliminary data.</text>
</comment>
<dbReference type="SUPFAM" id="SSF51735">
    <property type="entry name" value="NAD(P)-binding Rossmann-fold domains"/>
    <property type="match status" value="1"/>
</dbReference>
<evidence type="ECO:0000256" key="1">
    <source>
        <dbReference type="ARBA" id="ARBA00023027"/>
    </source>
</evidence>
<name>A0A7W6P2M5_9HYPH</name>
<reference evidence="3 4" key="1">
    <citation type="submission" date="2020-08" db="EMBL/GenBank/DDBJ databases">
        <title>Genomic Encyclopedia of Type Strains, Phase IV (KMG-IV): sequencing the most valuable type-strain genomes for metagenomic binning, comparative biology and taxonomic classification.</title>
        <authorList>
            <person name="Goeker M."/>
        </authorList>
    </citation>
    <scope>NUCLEOTIDE SEQUENCE [LARGE SCALE GENOMIC DNA]</scope>
    <source>
        <strain evidence="3 4">DSM 26385</strain>
    </source>
</reference>
<dbReference type="InterPro" id="IPR001509">
    <property type="entry name" value="Epimerase_deHydtase"/>
</dbReference>
<dbReference type="Pfam" id="PF01370">
    <property type="entry name" value="Epimerase"/>
    <property type="match status" value="1"/>
</dbReference>
<dbReference type="AlphaFoldDB" id="A0A7W6P2M5"/>
<dbReference type="EC" id="5.1.3.6" evidence="3"/>
<dbReference type="InterPro" id="IPR036291">
    <property type="entry name" value="NAD(P)-bd_dom_sf"/>
</dbReference>
<dbReference type="Gene3D" id="3.40.50.720">
    <property type="entry name" value="NAD(P)-binding Rossmann-like Domain"/>
    <property type="match status" value="1"/>
</dbReference>
<protein>
    <submittedName>
        <fullName evidence="3">UDP-glucuronate 4-epimerase</fullName>
        <ecNumber evidence="3">5.1.3.6</ecNumber>
    </submittedName>
</protein>
<keyword evidence="4" id="KW-1185">Reference proteome</keyword>
<organism evidence="3 4">
    <name type="scientific">Allorhizobium borbori</name>
    <dbReference type="NCBI Taxonomy" id="485907"/>
    <lineage>
        <taxon>Bacteria</taxon>
        <taxon>Pseudomonadati</taxon>
        <taxon>Pseudomonadota</taxon>
        <taxon>Alphaproteobacteria</taxon>
        <taxon>Hyphomicrobiales</taxon>
        <taxon>Rhizobiaceae</taxon>
        <taxon>Rhizobium/Agrobacterium group</taxon>
        <taxon>Allorhizobium</taxon>
    </lineage>
</organism>